<dbReference type="PROSITE" id="PS51043">
    <property type="entry name" value="DDHD"/>
    <property type="match status" value="1"/>
</dbReference>
<accession>A0ABR2WMB7</accession>
<name>A0ABR2WMB7_9FUNG</name>
<dbReference type="SMART" id="SM01127">
    <property type="entry name" value="DDHD"/>
    <property type="match status" value="1"/>
</dbReference>
<evidence type="ECO:0000313" key="4">
    <source>
        <dbReference type="Proteomes" id="UP001479436"/>
    </source>
</evidence>
<feature type="domain" description="DDHD" evidence="2">
    <location>
        <begin position="180"/>
        <end position="548"/>
    </location>
</feature>
<dbReference type="Pfam" id="PF02862">
    <property type="entry name" value="DDHD"/>
    <property type="match status" value="1"/>
</dbReference>
<dbReference type="Proteomes" id="UP001479436">
    <property type="component" value="Unassembled WGS sequence"/>
</dbReference>
<feature type="region of interest" description="Disordered" evidence="1">
    <location>
        <begin position="434"/>
        <end position="471"/>
    </location>
</feature>
<dbReference type="PANTHER" id="PTHR23509:SF10">
    <property type="entry name" value="LD21067P"/>
    <property type="match status" value="1"/>
</dbReference>
<evidence type="ECO:0000256" key="1">
    <source>
        <dbReference type="SAM" id="MobiDB-lite"/>
    </source>
</evidence>
<organism evidence="3 4">
    <name type="scientific">Basidiobolus ranarum</name>
    <dbReference type="NCBI Taxonomy" id="34480"/>
    <lineage>
        <taxon>Eukaryota</taxon>
        <taxon>Fungi</taxon>
        <taxon>Fungi incertae sedis</taxon>
        <taxon>Zoopagomycota</taxon>
        <taxon>Entomophthoromycotina</taxon>
        <taxon>Basidiobolomycetes</taxon>
        <taxon>Basidiobolales</taxon>
        <taxon>Basidiobolaceae</taxon>
        <taxon>Basidiobolus</taxon>
    </lineage>
</organism>
<reference evidence="3 4" key="1">
    <citation type="submission" date="2023-04" db="EMBL/GenBank/DDBJ databases">
        <title>Genome of Basidiobolus ranarum AG-B5.</title>
        <authorList>
            <person name="Stajich J.E."/>
            <person name="Carter-House D."/>
            <person name="Gryganskyi A."/>
        </authorList>
    </citation>
    <scope>NUCLEOTIDE SEQUENCE [LARGE SCALE GENOMIC DNA]</scope>
    <source>
        <strain evidence="3 4">AG-B5</strain>
    </source>
</reference>
<keyword evidence="4" id="KW-1185">Reference proteome</keyword>
<proteinExistence type="predicted"/>
<feature type="region of interest" description="Disordered" evidence="1">
    <location>
        <begin position="348"/>
        <end position="387"/>
    </location>
</feature>
<evidence type="ECO:0000313" key="3">
    <source>
        <dbReference type="EMBL" id="KAK9762659.1"/>
    </source>
</evidence>
<gene>
    <name evidence="3" type="ORF">K7432_011402</name>
</gene>
<sequence>MFKTEGESFTTNQQRTDVDHVLFVIHGIGPISGENQFEEHVKTLRKTIEEVIKSEENTETFNIEVIAIEWRSALHDVVDQRMQRITLKTCPMFRSIGNDYLADVMYYFTNHNGQHIINTIVTALNDEYDHFKERYPTFNGSFSLLGYSLGGVCSYDILCAQEEKFNLEGRKLYTVEVPKLKFTPKHLFALGSPIGAVMVQRSQEYDGYQVPKNCTFHNIFHPYDPIAYRIEPLIDERYAEIEPLTIESYAENTSIFRSPFNLPSLPSGLSAIRISFSLPSIIPALSQSGSNSDKEGNHDADIANDVNATELQTLDVDALCKKIREDEPRMRFSYESKWSTEELKPESFLDMDNKSNHSERKHETENVDTKKSSIPSLSKSVDSNPEDRVEITSTATFEDRIRTFQTQNDQTKVTEEVNTTQSRCEAVFTEKEGMKVKSTELPETNSTQANSKSEIETSSKTRDSVDESTKIKTGPELEAKAEQIKEKEESLPAPISKEELQRLQNGPRVDRVLQEGLVTSEYITAMTAHFNYWTNKDAVYYILKQIINEISNEEAEGKQQGCQETVGDV</sequence>
<feature type="compositionally biased region" description="Basic and acidic residues" evidence="1">
    <location>
        <begin position="348"/>
        <end position="371"/>
    </location>
</feature>
<dbReference type="PANTHER" id="PTHR23509">
    <property type="entry name" value="PA-PL1 PHOSPHOLIPASE FAMILY"/>
    <property type="match status" value="1"/>
</dbReference>
<dbReference type="SUPFAM" id="SSF53474">
    <property type="entry name" value="alpha/beta-Hydrolases"/>
    <property type="match status" value="1"/>
</dbReference>
<evidence type="ECO:0000259" key="2">
    <source>
        <dbReference type="PROSITE" id="PS51043"/>
    </source>
</evidence>
<protein>
    <recommendedName>
        <fullName evidence="2">DDHD domain-containing protein</fullName>
    </recommendedName>
</protein>
<dbReference type="InterPro" id="IPR058055">
    <property type="entry name" value="PA-PLA1"/>
</dbReference>
<feature type="compositionally biased region" description="Polar residues" evidence="1">
    <location>
        <begin position="372"/>
        <end position="383"/>
    </location>
</feature>
<dbReference type="InterPro" id="IPR004177">
    <property type="entry name" value="DDHD_dom"/>
</dbReference>
<dbReference type="InterPro" id="IPR029058">
    <property type="entry name" value="AB_hydrolase_fold"/>
</dbReference>
<dbReference type="EMBL" id="JASJQH010000876">
    <property type="protein sequence ID" value="KAK9762659.1"/>
    <property type="molecule type" value="Genomic_DNA"/>
</dbReference>
<feature type="compositionally biased region" description="Polar residues" evidence="1">
    <location>
        <begin position="441"/>
        <end position="452"/>
    </location>
</feature>
<comment type="caution">
    <text evidence="3">The sequence shown here is derived from an EMBL/GenBank/DDBJ whole genome shotgun (WGS) entry which is preliminary data.</text>
</comment>
<feature type="compositionally biased region" description="Basic and acidic residues" evidence="1">
    <location>
        <begin position="453"/>
        <end position="471"/>
    </location>
</feature>